<dbReference type="SUPFAM" id="SSF50249">
    <property type="entry name" value="Nucleic acid-binding proteins"/>
    <property type="match status" value="1"/>
</dbReference>
<comment type="caution">
    <text evidence="18">The sequence shown here is derived from an EMBL/GenBank/DDBJ whole genome shotgun (WGS) entry which is preliminary data.</text>
</comment>
<dbReference type="PANTHER" id="PTHR47964:SF1">
    <property type="entry name" value="ATP-DEPENDENT DNA HELICASE HOMOLOG RECG, CHLOROPLASTIC"/>
    <property type="match status" value="1"/>
</dbReference>
<dbReference type="SUPFAM" id="SSF52540">
    <property type="entry name" value="P-loop containing nucleoside triphosphate hydrolases"/>
    <property type="match status" value="2"/>
</dbReference>
<evidence type="ECO:0000313" key="18">
    <source>
        <dbReference type="EMBL" id="MCG2576186.1"/>
    </source>
</evidence>
<keyword evidence="6 15" id="KW-0347">Helicase</keyword>
<feature type="domain" description="Helicase ATP-binding" evidence="16">
    <location>
        <begin position="275"/>
        <end position="435"/>
    </location>
</feature>
<dbReference type="CDD" id="cd17992">
    <property type="entry name" value="DEXHc_RecG"/>
    <property type="match status" value="1"/>
</dbReference>
<dbReference type="GO" id="GO:0016787">
    <property type="term" value="F:hydrolase activity"/>
    <property type="evidence" value="ECO:0007669"/>
    <property type="project" value="UniProtKB-KW"/>
</dbReference>
<evidence type="ECO:0000256" key="3">
    <source>
        <dbReference type="ARBA" id="ARBA00022741"/>
    </source>
</evidence>
<dbReference type="InterPro" id="IPR027417">
    <property type="entry name" value="P-loop_NTPase"/>
</dbReference>
<evidence type="ECO:0000256" key="5">
    <source>
        <dbReference type="ARBA" id="ARBA00022801"/>
    </source>
</evidence>
<dbReference type="Pfam" id="PF00271">
    <property type="entry name" value="Helicase_C"/>
    <property type="match status" value="1"/>
</dbReference>
<dbReference type="PROSITE" id="PS51194">
    <property type="entry name" value="HELICASE_CTER"/>
    <property type="match status" value="1"/>
</dbReference>
<dbReference type="InterPro" id="IPR001650">
    <property type="entry name" value="Helicase_C-like"/>
</dbReference>
<dbReference type="InterPro" id="IPR047112">
    <property type="entry name" value="RecG/Mfd"/>
</dbReference>
<evidence type="ECO:0000256" key="4">
    <source>
        <dbReference type="ARBA" id="ARBA00022763"/>
    </source>
</evidence>
<dbReference type="Pfam" id="PF17191">
    <property type="entry name" value="RecG_wedge"/>
    <property type="match status" value="1"/>
</dbReference>
<dbReference type="InterPro" id="IPR045562">
    <property type="entry name" value="RecG_dom3_C"/>
</dbReference>
<evidence type="ECO:0000256" key="13">
    <source>
        <dbReference type="ARBA" id="ARBA00034808"/>
    </source>
</evidence>
<dbReference type="CDD" id="cd04488">
    <property type="entry name" value="RecG_wedge_OBF"/>
    <property type="match status" value="1"/>
</dbReference>
<comment type="catalytic activity">
    <reaction evidence="12 15">
        <text>Couples ATP hydrolysis with the unwinding of duplex DNA by translocating in the 3'-5' direction.</text>
        <dbReference type="EC" id="5.6.2.4"/>
    </reaction>
</comment>
<comment type="catalytic activity">
    <reaction evidence="14 15">
        <text>ATP + H2O = ADP + phosphate + H(+)</text>
        <dbReference type="Rhea" id="RHEA:13065"/>
        <dbReference type="ChEBI" id="CHEBI:15377"/>
        <dbReference type="ChEBI" id="CHEBI:15378"/>
        <dbReference type="ChEBI" id="CHEBI:30616"/>
        <dbReference type="ChEBI" id="CHEBI:43474"/>
        <dbReference type="ChEBI" id="CHEBI:456216"/>
        <dbReference type="EC" id="5.6.2.4"/>
    </reaction>
</comment>
<keyword evidence="8" id="KW-0238">DNA-binding</keyword>
<proteinExistence type="inferred from homology"/>
<accession>A0ABS9JZ82</accession>
<dbReference type="SMART" id="SM00487">
    <property type="entry name" value="DEXDc"/>
    <property type="match status" value="1"/>
</dbReference>
<evidence type="ECO:0000259" key="17">
    <source>
        <dbReference type="PROSITE" id="PS51194"/>
    </source>
</evidence>
<dbReference type="NCBIfam" id="NF008163">
    <property type="entry name" value="PRK10917.1-1"/>
    <property type="match status" value="1"/>
</dbReference>
<dbReference type="InterPro" id="IPR014001">
    <property type="entry name" value="Helicase_ATP-bd"/>
</dbReference>
<dbReference type="InterPro" id="IPR033454">
    <property type="entry name" value="RecG_wedge"/>
</dbReference>
<keyword evidence="9 15" id="KW-0233">DNA recombination</keyword>
<gene>
    <name evidence="18" type="primary">recG</name>
    <name evidence="18" type="ORF">LZ012_04165</name>
</gene>
<protein>
    <recommendedName>
        <fullName evidence="2 15">ATP-dependent DNA helicase RecG</fullName>
        <ecNumber evidence="13 15">5.6.2.4</ecNumber>
    </recommendedName>
</protein>
<keyword evidence="3 15" id="KW-0547">Nucleotide-binding</keyword>
<evidence type="ECO:0000256" key="12">
    <source>
        <dbReference type="ARBA" id="ARBA00034617"/>
    </source>
</evidence>
<evidence type="ECO:0000313" key="19">
    <source>
        <dbReference type="Proteomes" id="UP001165384"/>
    </source>
</evidence>
<dbReference type="NCBIfam" id="NF008165">
    <property type="entry name" value="PRK10917.1-3"/>
    <property type="match status" value="1"/>
</dbReference>
<dbReference type="EC" id="5.6.2.4" evidence="13 15"/>
<comment type="function">
    <text evidence="15">Plays a critical role in recombination and DNA repair. Helps process Holliday junction intermediates to mature products by catalyzing branch migration. Has replication fork regression activity, unwinds stalled or blocked replication forks to make a HJ that can be resolved. Has a DNA unwinding activity characteristic of a DNA helicase with 3'-5' polarity.</text>
</comment>
<dbReference type="SMART" id="SM00490">
    <property type="entry name" value="HELICc"/>
    <property type="match status" value="1"/>
</dbReference>
<dbReference type="Gene3D" id="2.40.50.140">
    <property type="entry name" value="Nucleic acid-binding proteins"/>
    <property type="match status" value="1"/>
</dbReference>
<name>A0ABS9JZ82_9RHOO</name>
<dbReference type="RefSeq" id="WP_275707817.1">
    <property type="nucleotide sequence ID" value="NZ_JAKLTN010000001.1"/>
</dbReference>
<keyword evidence="11" id="KW-0413">Isomerase</keyword>
<evidence type="ECO:0000256" key="7">
    <source>
        <dbReference type="ARBA" id="ARBA00022840"/>
    </source>
</evidence>
<evidence type="ECO:0000256" key="15">
    <source>
        <dbReference type="RuleBase" id="RU363016"/>
    </source>
</evidence>
<evidence type="ECO:0000256" key="8">
    <source>
        <dbReference type="ARBA" id="ARBA00023125"/>
    </source>
</evidence>
<evidence type="ECO:0000256" key="9">
    <source>
        <dbReference type="ARBA" id="ARBA00023172"/>
    </source>
</evidence>
<evidence type="ECO:0000256" key="14">
    <source>
        <dbReference type="ARBA" id="ARBA00048988"/>
    </source>
</evidence>
<dbReference type="InterPro" id="IPR011545">
    <property type="entry name" value="DEAD/DEAH_box_helicase_dom"/>
</dbReference>
<dbReference type="Proteomes" id="UP001165384">
    <property type="component" value="Unassembled WGS sequence"/>
</dbReference>
<dbReference type="InterPro" id="IPR012340">
    <property type="entry name" value="NA-bd_OB-fold"/>
</dbReference>
<keyword evidence="19" id="KW-1185">Reference proteome</keyword>
<dbReference type="PROSITE" id="PS51192">
    <property type="entry name" value="HELICASE_ATP_BIND_1"/>
    <property type="match status" value="1"/>
</dbReference>
<sequence length="679" mass="74713">MTTSGASAPIRASDALLKKLAKIGLHSEADLLVHLPLRYEDETQITPVARSFAGEPVQVEVVVHGNEIQFRPRRQMIVRAADDSGEITLRFFSFYPNQQAMLSEGSRIRAFGEVRGGFFGAEMVHPRFRKIGDDEPLPSELTPVYPTTAGLANSALQKLIGKALAAGDLSETLPDDLRHRLKLPGLARSLHFLHRPPPGTDLDTLHARNHPAWRRVKFDEVLAQQLSLRRAYLARREQGAPVLRARDDLGARLLDSLPFGLTGAQARAMAEIGADLAQAYPMQRLLQGDVGAGKTIVAALAACQAISAGWQAAFMAPTEILAEQHYLKLKDWLEPLGVHVAWLSGSLKTKAKREQLAAMAAEAQLVIGTHALIQDGVDFAKLGLAIVDEQHRFGVAQRLALRKKGSNPHQLMMSATPIPRTLAMSYYADLDVTVLDELPPGRTPIKTRLVADNRREDVVGFVKKHVEEGRQAYWVCPLIEESEALQLQTAQDTYEQLSADLPALRIGLVHGRLKADEKQAVMAAFAAGEIDVLVATTVIEVGVDVPNASLMVIEHAERFGLSQLHQLRGRVGRGQYESSCVLIYAGPLGEIARQRLKIIFENTDGFEIARQDLQLRGPGEFVGARQSGVPLLRYADLEMDADLIDMAREVAEEMLTAHPDLAEKHLQRWLGSREELLKS</sequence>
<dbReference type="NCBIfam" id="NF008168">
    <property type="entry name" value="PRK10917.2-2"/>
    <property type="match status" value="1"/>
</dbReference>
<dbReference type="PANTHER" id="PTHR47964">
    <property type="entry name" value="ATP-DEPENDENT DNA HELICASE HOMOLOG RECG, CHLOROPLASTIC"/>
    <property type="match status" value="1"/>
</dbReference>
<evidence type="ECO:0000256" key="1">
    <source>
        <dbReference type="ARBA" id="ARBA00007504"/>
    </source>
</evidence>
<keyword evidence="7 15" id="KW-0067">ATP-binding</keyword>
<reference evidence="18" key="1">
    <citation type="submission" date="2022-01" db="EMBL/GenBank/DDBJ databases">
        <authorList>
            <person name="Jo J.-H."/>
            <person name="Im W.-T."/>
        </authorList>
    </citation>
    <scope>NUCLEOTIDE SEQUENCE</scope>
    <source>
        <strain evidence="18">XY25</strain>
    </source>
</reference>
<dbReference type="NCBIfam" id="NF008166">
    <property type="entry name" value="PRK10917.1-4"/>
    <property type="match status" value="1"/>
</dbReference>
<dbReference type="EMBL" id="JAKLTN010000001">
    <property type="protein sequence ID" value="MCG2576186.1"/>
    <property type="molecule type" value="Genomic_DNA"/>
</dbReference>
<evidence type="ECO:0000256" key="6">
    <source>
        <dbReference type="ARBA" id="ARBA00022806"/>
    </source>
</evidence>
<evidence type="ECO:0000256" key="11">
    <source>
        <dbReference type="ARBA" id="ARBA00023235"/>
    </source>
</evidence>
<dbReference type="Pfam" id="PF00270">
    <property type="entry name" value="DEAD"/>
    <property type="match status" value="1"/>
</dbReference>
<keyword evidence="4 15" id="KW-0227">DNA damage</keyword>
<dbReference type="Pfam" id="PF19833">
    <property type="entry name" value="RecG_dom3_C"/>
    <property type="match status" value="1"/>
</dbReference>
<dbReference type="InterPro" id="IPR004609">
    <property type="entry name" value="ATP-dep_DNA_helicase_RecG"/>
</dbReference>
<feature type="domain" description="Helicase C-terminal" evidence="17">
    <location>
        <begin position="457"/>
        <end position="614"/>
    </location>
</feature>
<dbReference type="CDD" id="cd18811">
    <property type="entry name" value="SF2_C_RecG"/>
    <property type="match status" value="1"/>
</dbReference>
<keyword evidence="5 15" id="KW-0378">Hydrolase</keyword>
<keyword evidence="10 15" id="KW-0234">DNA repair</keyword>
<evidence type="ECO:0000256" key="10">
    <source>
        <dbReference type="ARBA" id="ARBA00023204"/>
    </source>
</evidence>
<dbReference type="NCBIfam" id="TIGR00643">
    <property type="entry name" value="recG"/>
    <property type="match status" value="1"/>
</dbReference>
<organism evidence="18 19">
    <name type="scientific">Dechloromonas hankyongensis</name>
    <dbReference type="NCBI Taxonomy" id="2908002"/>
    <lineage>
        <taxon>Bacteria</taxon>
        <taxon>Pseudomonadati</taxon>
        <taxon>Pseudomonadota</taxon>
        <taxon>Betaproteobacteria</taxon>
        <taxon>Rhodocyclales</taxon>
        <taxon>Azonexaceae</taxon>
        <taxon>Dechloromonas</taxon>
    </lineage>
</organism>
<dbReference type="GO" id="GO:0003678">
    <property type="term" value="F:DNA helicase activity"/>
    <property type="evidence" value="ECO:0007669"/>
    <property type="project" value="UniProtKB-EC"/>
</dbReference>
<dbReference type="Gene3D" id="3.40.50.300">
    <property type="entry name" value="P-loop containing nucleotide triphosphate hydrolases"/>
    <property type="match status" value="2"/>
</dbReference>
<evidence type="ECO:0000259" key="16">
    <source>
        <dbReference type="PROSITE" id="PS51192"/>
    </source>
</evidence>
<comment type="similarity">
    <text evidence="1 15">Belongs to the helicase family. RecG subfamily.</text>
</comment>
<evidence type="ECO:0000256" key="2">
    <source>
        <dbReference type="ARBA" id="ARBA00017846"/>
    </source>
</evidence>